<protein>
    <submittedName>
        <fullName evidence="3">Putative outer membrane protein OmpA</fullName>
    </submittedName>
</protein>
<dbReference type="InterPro" id="IPR027385">
    <property type="entry name" value="Beta-barrel_OMP"/>
</dbReference>
<proteinExistence type="predicted"/>
<evidence type="ECO:0000313" key="3">
    <source>
        <dbReference type="EMBL" id="SFV65650.1"/>
    </source>
</evidence>
<sequence length="235" mass="26040">MKKLVYSLVAASALGSSVFAGGDILPAAVFNQDDSNFYIGAGMVYNRTYATESGWFDNATPTQDQIGGLTGIIGYNYNKYIGIEGRISGTFWQRDYADLKTYSIFLKPQYRFQEDDTQSDEYDDAYVTVYGLVGFGNSHVEGSGGDNTYSAWPDVIGQEIMSETGFQWGLGISYTFVDIDDGVRKNTWSVFVDYTMTANDADINSRLYDYGNGKDTTVYHKLSTDGLTVGITYTF</sequence>
<dbReference type="AlphaFoldDB" id="A0A1W1CID1"/>
<reference evidence="3" key="1">
    <citation type="submission" date="2016-10" db="EMBL/GenBank/DDBJ databases">
        <authorList>
            <person name="de Groot N.N."/>
        </authorList>
    </citation>
    <scope>NUCLEOTIDE SEQUENCE</scope>
</reference>
<evidence type="ECO:0000256" key="1">
    <source>
        <dbReference type="ARBA" id="ARBA00022729"/>
    </source>
</evidence>
<gene>
    <name evidence="3" type="ORF">MNB_SV-10-593</name>
</gene>
<keyword evidence="1" id="KW-0732">Signal</keyword>
<dbReference type="InterPro" id="IPR011250">
    <property type="entry name" value="OMP/PagP_B-barrel"/>
</dbReference>
<evidence type="ECO:0000259" key="2">
    <source>
        <dbReference type="Pfam" id="PF13505"/>
    </source>
</evidence>
<accession>A0A1W1CID1</accession>
<organism evidence="3">
    <name type="scientific">hydrothermal vent metagenome</name>
    <dbReference type="NCBI Taxonomy" id="652676"/>
    <lineage>
        <taxon>unclassified sequences</taxon>
        <taxon>metagenomes</taxon>
        <taxon>ecological metagenomes</taxon>
    </lineage>
</organism>
<dbReference type="SUPFAM" id="SSF56925">
    <property type="entry name" value="OMPA-like"/>
    <property type="match status" value="1"/>
</dbReference>
<feature type="domain" description="Outer membrane protein beta-barrel" evidence="2">
    <location>
        <begin position="20"/>
        <end position="235"/>
    </location>
</feature>
<dbReference type="Pfam" id="PF13505">
    <property type="entry name" value="OMP_b-brl"/>
    <property type="match status" value="1"/>
</dbReference>
<dbReference type="Gene3D" id="2.40.160.20">
    <property type="match status" value="1"/>
</dbReference>
<dbReference type="EMBL" id="FPHL01000040">
    <property type="protein sequence ID" value="SFV65650.1"/>
    <property type="molecule type" value="Genomic_DNA"/>
</dbReference>
<name>A0A1W1CID1_9ZZZZ</name>